<evidence type="ECO:0000313" key="1">
    <source>
        <dbReference type="EMBL" id="MPN57277.1"/>
    </source>
</evidence>
<protein>
    <submittedName>
        <fullName evidence="1">Uncharacterized protein</fullName>
    </submittedName>
</protein>
<comment type="caution">
    <text evidence="1">The sequence shown here is derived from an EMBL/GenBank/DDBJ whole genome shotgun (WGS) entry which is preliminary data.</text>
</comment>
<name>A0A645J1J8_9ZZZZ</name>
<dbReference type="AntiFam" id="ANF00142">
    <property type="entry name" value="Shadow ORF (opposite yadG)"/>
</dbReference>
<dbReference type="AlphaFoldDB" id="A0A645J1J8"/>
<accession>A0A645J1J8</accession>
<reference evidence="1" key="1">
    <citation type="submission" date="2019-08" db="EMBL/GenBank/DDBJ databases">
        <authorList>
            <person name="Kucharzyk K."/>
            <person name="Murdoch R.W."/>
            <person name="Higgins S."/>
            <person name="Loffler F."/>
        </authorList>
    </citation>
    <scope>NUCLEOTIDE SEQUENCE</scope>
</reference>
<proteinExistence type="predicted"/>
<dbReference type="EMBL" id="VSSQ01128619">
    <property type="protein sequence ID" value="MPN57277.1"/>
    <property type="molecule type" value="Genomic_DNA"/>
</dbReference>
<gene>
    <name evidence="1" type="ORF">SDC9_204971</name>
</gene>
<sequence length="128" mass="13729">MAGHQQGSVKGVGQPFLQPDDRLHIQVVGGLVQQQHIRLQGQDFGQGDPHLPAAGERLHRMIEAIRPDPQAGQYGLGTGVQVIAAAVFELLLDYAVALQKCCHLIIRLGLTHGGLHLLQLTSQTHGLG</sequence>
<organism evidence="1">
    <name type="scientific">bioreactor metagenome</name>
    <dbReference type="NCBI Taxonomy" id="1076179"/>
    <lineage>
        <taxon>unclassified sequences</taxon>
        <taxon>metagenomes</taxon>
        <taxon>ecological metagenomes</taxon>
    </lineage>
</organism>